<evidence type="ECO:0000313" key="3">
    <source>
        <dbReference type="Proteomes" id="UP000010809"/>
    </source>
</evidence>
<name>L0DY02_THIND</name>
<gene>
    <name evidence="2" type="ordered locus">TVNIR_2831</name>
</gene>
<proteinExistence type="predicted"/>
<dbReference type="eggNOG" id="COG1484">
    <property type="taxonomic scope" value="Bacteria"/>
</dbReference>
<dbReference type="RefSeq" id="WP_015259580.1">
    <property type="nucleotide sequence ID" value="NC_019902.2"/>
</dbReference>
<evidence type="ECO:0000259" key="1">
    <source>
        <dbReference type="Pfam" id="PF01695"/>
    </source>
</evidence>
<accession>L0DY02</accession>
<dbReference type="AlphaFoldDB" id="L0DY02"/>
<feature type="domain" description="IstB-like ATP-binding" evidence="1">
    <location>
        <begin position="16"/>
        <end position="46"/>
    </location>
</feature>
<evidence type="ECO:0000313" key="2">
    <source>
        <dbReference type="EMBL" id="AGA34469.1"/>
    </source>
</evidence>
<dbReference type="STRING" id="1255043.TVNIR_2831"/>
<dbReference type="KEGG" id="tni:TVNIR_2831"/>
<dbReference type="Pfam" id="PF01695">
    <property type="entry name" value="IstB_IS21"/>
    <property type="match status" value="1"/>
</dbReference>
<reference evidence="2" key="1">
    <citation type="submission" date="2015-12" db="EMBL/GenBank/DDBJ databases">
        <authorList>
            <person name="Tikhonova T.V."/>
            <person name="Pavlov A.R."/>
            <person name="Beletsky A.V."/>
            <person name="Mardanov A.V."/>
            <person name="Sorokin D.Y."/>
            <person name="Ravin N.V."/>
            <person name="Popov V.O."/>
        </authorList>
    </citation>
    <scope>NUCLEOTIDE SEQUENCE</scope>
    <source>
        <strain evidence="2">DSM 14787</strain>
    </source>
</reference>
<dbReference type="PATRIC" id="fig|1255043.3.peg.2856"/>
<dbReference type="EMBL" id="CP003989">
    <property type="protein sequence ID" value="AGA34469.1"/>
    <property type="molecule type" value="Genomic_DNA"/>
</dbReference>
<protein>
    <recommendedName>
        <fullName evidence="1">IstB-like ATP-binding domain-containing protein</fullName>
    </recommendedName>
</protein>
<keyword evidence="3" id="KW-1185">Reference proteome</keyword>
<organism evidence="2 3">
    <name type="scientific">Thioalkalivibrio nitratireducens (strain DSM 14787 / UNIQEM 213 / ALEN2)</name>
    <dbReference type="NCBI Taxonomy" id="1255043"/>
    <lineage>
        <taxon>Bacteria</taxon>
        <taxon>Pseudomonadati</taxon>
        <taxon>Pseudomonadota</taxon>
        <taxon>Gammaproteobacteria</taxon>
        <taxon>Chromatiales</taxon>
        <taxon>Ectothiorhodospiraceae</taxon>
        <taxon>Thioalkalivibrio</taxon>
    </lineage>
</organism>
<sequence>MAQTPLRSAATLHTHTTNKNFTSWGAFFHDDNVAVPIVDRIIQHSHL</sequence>
<dbReference type="HOGENOM" id="CLU_3174294_0_0_6"/>
<dbReference type="Proteomes" id="UP000010809">
    <property type="component" value="Chromosome"/>
</dbReference>
<dbReference type="InterPro" id="IPR002611">
    <property type="entry name" value="IstB_ATP-bd"/>
</dbReference>